<dbReference type="RefSeq" id="WP_377545426.1">
    <property type="nucleotide sequence ID" value="NZ_JBHSBN010000007.1"/>
</dbReference>
<gene>
    <name evidence="2" type="ORF">ACFOX0_12405</name>
</gene>
<dbReference type="Proteomes" id="UP001595868">
    <property type="component" value="Unassembled WGS sequence"/>
</dbReference>
<sequence>MTAVTALTAGTAAAVADVAVAVAAPNPNPGDEGGTKKLRDALEAAARGHIDAQAKLDASTKRQTELTGRLRDVEARLVDLTAQVGAVAARSYRLGRLTPYSMMLNSASPDELLQRSAALELISQLDSQKLRDLTDSRAQATEAKAAIDAEVVQQRKQVAVMAQKKKDAERALAAVGGATSAGFVNANSPLAKPAPRNSDGSWPSESCNVDDPTTGSCITPRTLHAMQQAQAAGFKRYVSCHRSGGGGEHPKGRACDFSAAAGGFENVSATGGDRTYGNNLAAYFIKNAGRLGVLYVIWYRQIWMPGTGWRSYDGAGSPAADHTNHVHLSMY</sequence>
<feature type="domain" description="ARB-07466-like C-terminal" evidence="1">
    <location>
        <begin position="215"/>
        <end position="323"/>
    </location>
</feature>
<comment type="caution">
    <text evidence="2">The sequence shown here is derived from an EMBL/GenBank/DDBJ whole genome shotgun (WGS) entry which is preliminary data.</text>
</comment>
<evidence type="ECO:0000313" key="2">
    <source>
        <dbReference type="EMBL" id="MFC4106727.1"/>
    </source>
</evidence>
<evidence type="ECO:0000313" key="3">
    <source>
        <dbReference type="Proteomes" id="UP001595868"/>
    </source>
</evidence>
<protein>
    <submittedName>
        <fullName evidence="2">Coiled-coil domain-containing protein</fullName>
    </submittedName>
</protein>
<proteinExistence type="predicted"/>
<dbReference type="InterPro" id="IPR058593">
    <property type="entry name" value="ARB_07466-like_C"/>
</dbReference>
<reference evidence="3" key="1">
    <citation type="journal article" date="2019" name="Int. J. Syst. Evol. Microbiol.">
        <title>The Global Catalogue of Microorganisms (GCM) 10K type strain sequencing project: providing services to taxonomists for standard genome sequencing and annotation.</title>
        <authorList>
            <consortium name="The Broad Institute Genomics Platform"/>
            <consortium name="The Broad Institute Genome Sequencing Center for Infectious Disease"/>
            <person name="Wu L."/>
            <person name="Ma J."/>
        </authorList>
    </citation>
    <scope>NUCLEOTIDE SEQUENCE [LARGE SCALE GENOMIC DNA]</scope>
    <source>
        <strain evidence="3">2902at01</strain>
    </source>
</reference>
<dbReference type="EMBL" id="JBHSBN010000007">
    <property type="protein sequence ID" value="MFC4106727.1"/>
    <property type="molecule type" value="Genomic_DNA"/>
</dbReference>
<evidence type="ECO:0000259" key="1">
    <source>
        <dbReference type="Pfam" id="PF26571"/>
    </source>
</evidence>
<name>A0ABV8KLE1_9ACTN</name>
<keyword evidence="3" id="KW-1185">Reference proteome</keyword>
<dbReference type="Pfam" id="PF26571">
    <property type="entry name" value="VldE"/>
    <property type="match status" value="1"/>
</dbReference>
<organism evidence="2 3">
    <name type="scientific">Micromonospora zhanjiangensis</name>
    <dbReference type="NCBI Taxonomy" id="1522057"/>
    <lineage>
        <taxon>Bacteria</taxon>
        <taxon>Bacillati</taxon>
        <taxon>Actinomycetota</taxon>
        <taxon>Actinomycetes</taxon>
        <taxon>Micromonosporales</taxon>
        <taxon>Micromonosporaceae</taxon>
        <taxon>Micromonospora</taxon>
    </lineage>
</organism>
<dbReference type="Gene3D" id="6.10.250.3150">
    <property type="match status" value="1"/>
</dbReference>
<accession>A0ABV8KLE1</accession>